<evidence type="ECO:0000313" key="3">
    <source>
        <dbReference type="Proteomes" id="UP000610760"/>
    </source>
</evidence>
<dbReference type="EMBL" id="JACRSV010000001">
    <property type="protein sequence ID" value="MBC8558997.1"/>
    <property type="molecule type" value="Genomic_DNA"/>
</dbReference>
<dbReference type="InterPro" id="IPR017946">
    <property type="entry name" value="PLC-like_Pdiesterase_TIM-brl"/>
</dbReference>
<dbReference type="Gene3D" id="3.20.20.190">
    <property type="entry name" value="Phosphatidylinositol (PI) phosphodiesterase"/>
    <property type="match status" value="1"/>
</dbReference>
<dbReference type="InterPro" id="IPR030395">
    <property type="entry name" value="GP_PDE_dom"/>
</dbReference>
<proteinExistence type="predicted"/>
<dbReference type="PANTHER" id="PTHR46211">
    <property type="entry name" value="GLYCEROPHOSPHORYL DIESTER PHOSPHODIESTERASE"/>
    <property type="match status" value="1"/>
</dbReference>
<keyword evidence="3" id="KW-1185">Reference proteome</keyword>
<dbReference type="AlphaFoldDB" id="A0A926E2G0"/>
<sequence length="243" mass="27979">MIQIYAHRGANLERPENTMAAFKRARELGADGIEFDVYLLIKDGSLVIHHDVNMGRCEDAQGRITEFDGKSIRAFSVGEKFSPKYKDEKVPFLSELLDDVRENPIFLNCEVESLVETKDHVAVPVMEMLEQYQMADKCIVSCFNEDVLDEIKDKYPHFKVGWLFDADDSDKKRLDYCIEHRFDAIHPNYIYVTPEYVQYAHDHGVHVNVWTPDSEEDIRRMRACGVDAIITNDVLTAQSVLAE</sequence>
<dbReference type="Proteomes" id="UP000610760">
    <property type="component" value="Unassembled WGS sequence"/>
</dbReference>
<dbReference type="PROSITE" id="PS51704">
    <property type="entry name" value="GP_PDE"/>
    <property type="match status" value="1"/>
</dbReference>
<gene>
    <name evidence="2" type="ORF">H8710_02820</name>
</gene>
<dbReference type="SUPFAM" id="SSF51695">
    <property type="entry name" value="PLC-like phosphodiesterases"/>
    <property type="match status" value="1"/>
</dbReference>
<reference evidence="2" key="1">
    <citation type="submission" date="2020-08" db="EMBL/GenBank/DDBJ databases">
        <title>Genome public.</title>
        <authorList>
            <person name="Liu C."/>
            <person name="Sun Q."/>
        </authorList>
    </citation>
    <scope>NUCLEOTIDE SEQUENCE</scope>
    <source>
        <strain evidence="2">NSJ-33</strain>
    </source>
</reference>
<dbReference type="RefSeq" id="WP_249293891.1">
    <property type="nucleotide sequence ID" value="NZ_JACRSV010000001.1"/>
</dbReference>
<evidence type="ECO:0000259" key="1">
    <source>
        <dbReference type="PROSITE" id="PS51704"/>
    </source>
</evidence>
<protein>
    <recommendedName>
        <fullName evidence="1">GP-PDE domain-containing protein</fullName>
    </recommendedName>
</protein>
<organism evidence="2 3">
    <name type="scientific">Fumia xinanensis</name>
    <dbReference type="NCBI Taxonomy" id="2763659"/>
    <lineage>
        <taxon>Bacteria</taxon>
        <taxon>Bacillati</taxon>
        <taxon>Bacillota</taxon>
        <taxon>Clostridia</taxon>
        <taxon>Eubacteriales</taxon>
        <taxon>Oscillospiraceae</taxon>
        <taxon>Fumia</taxon>
    </lineage>
</organism>
<feature type="domain" description="GP-PDE" evidence="1">
    <location>
        <begin position="2"/>
        <end position="241"/>
    </location>
</feature>
<comment type="caution">
    <text evidence="2">The sequence shown here is derived from an EMBL/GenBank/DDBJ whole genome shotgun (WGS) entry which is preliminary data.</text>
</comment>
<accession>A0A926E2G0</accession>
<evidence type="ECO:0000313" key="2">
    <source>
        <dbReference type="EMBL" id="MBC8558997.1"/>
    </source>
</evidence>
<dbReference type="PANTHER" id="PTHR46211:SF1">
    <property type="entry name" value="GLYCEROPHOSPHODIESTER PHOSPHODIESTERASE, CYTOPLASMIC"/>
    <property type="match status" value="1"/>
</dbReference>
<name>A0A926E2G0_9FIRM</name>
<dbReference type="GO" id="GO:0006629">
    <property type="term" value="P:lipid metabolic process"/>
    <property type="evidence" value="ECO:0007669"/>
    <property type="project" value="InterPro"/>
</dbReference>
<dbReference type="Pfam" id="PF03009">
    <property type="entry name" value="GDPD"/>
    <property type="match status" value="1"/>
</dbReference>
<dbReference type="GO" id="GO:0008081">
    <property type="term" value="F:phosphoric diester hydrolase activity"/>
    <property type="evidence" value="ECO:0007669"/>
    <property type="project" value="InterPro"/>
</dbReference>